<keyword evidence="1" id="KW-0175">Coiled coil</keyword>
<evidence type="ECO:0000313" key="3">
    <source>
        <dbReference type="EMBL" id="KAF7506887.1"/>
    </source>
</evidence>
<protein>
    <submittedName>
        <fullName evidence="3">Uncharacterized protein</fullName>
    </submittedName>
</protein>
<feature type="compositionally biased region" description="Polar residues" evidence="2">
    <location>
        <begin position="47"/>
        <end position="94"/>
    </location>
</feature>
<proteinExistence type="predicted"/>
<comment type="caution">
    <text evidence="3">The sequence shown here is derived from an EMBL/GenBank/DDBJ whole genome shotgun (WGS) entry which is preliminary data.</text>
</comment>
<evidence type="ECO:0000256" key="1">
    <source>
        <dbReference type="SAM" id="Coils"/>
    </source>
</evidence>
<feature type="region of interest" description="Disordered" evidence="2">
    <location>
        <begin position="32"/>
        <end position="94"/>
    </location>
</feature>
<evidence type="ECO:0000313" key="4">
    <source>
        <dbReference type="Proteomes" id="UP000606974"/>
    </source>
</evidence>
<feature type="compositionally biased region" description="Acidic residues" evidence="2">
    <location>
        <begin position="298"/>
        <end position="317"/>
    </location>
</feature>
<feature type="compositionally biased region" description="Low complexity" evidence="2">
    <location>
        <begin position="288"/>
        <end position="297"/>
    </location>
</feature>
<feature type="region of interest" description="Disordered" evidence="2">
    <location>
        <begin position="263"/>
        <end position="320"/>
    </location>
</feature>
<feature type="coiled-coil region" evidence="1">
    <location>
        <begin position="138"/>
        <end position="165"/>
    </location>
</feature>
<feature type="compositionally biased region" description="Low complexity" evidence="2">
    <location>
        <begin position="32"/>
        <end position="43"/>
    </location>
</feature>
<name>A0A8H7AH30_9EURO</name>
<dbReference type="AlphaFoldDB" id="A0A8H7AH30"/>
<accession>A0A8H7AH30</accession>
<keyword evidence="4" id="KW-1185">Reference proteome</keyword>
<gene>
    <name evidence="3" type="ORF">GJ744_011128</name>
</gene>
<dbReference type="EMBL" id="JAACFV010000078">
    <property type="protein sequence ID" value="KAF7506887.1"/>
    <property type="molecule type" value="Genomic_DNA"/>
</dbReference>
<sequence length="343" mass="36916">MFGPRRGPTLIGITQEDIDMVVNRYLETTAAEEPATTATAEAPLPVSPTNIGPVSPTNIDPVSPTNIDPVSPTNIDPASNDNNTADASSVTSSELATQLPYEHLPYGREREEIVKQNLQISHLEEMDQQFNSQRAITSAAIEGMAVNYEDRIEQLTEEIRSNRLAIQILTWRIEVLTELADPDQATDLQAQKYADLLQPEIRRLRDVGPAEAYNEKAMKVDLKPPVSAILGISGQGYLGRASAGRLYGAEEDLAVFLSGGLEGSGEGDARAGTASVSSGGEGEGDGSAGVEELAAAEAADESLGEEEMEEEEEEDGADAAVAAVEQEKPRRTLRHKMKQIFRI</sequence>
<organism evidence="3 4">
    <name type="scientific">Endocarpon pusillum</name>
    <dbReference type="NCBI Taxonomy" id="364733"/>
    <lineage>
        <taxon>Eukaryota</taxon>
        <taxon>Fungi</taxon>
        <taxon>Dikarya</taxon>
        <taxon>Ascomycota</taxon>
        <taxon>Pezizomycotina</taxon>
        <taxon>Eurotiomycetes</taxon>
        <taxon>Chaetothyriomycetidae</taxon>
        <taxon>Verrucariales</taxon>
        <taxon>Verrucariaceae</taxon>
        <taxon>Endocarpon</taxon>
    </lineage>
</organism>
<reference evidence="3" key="1">
    <citation type="submission" date="2020-02" db="EMBL/GenBank/DDBJ databases">
        <authorList>
            <person name="Palmer J.M."/>
        </authorList>
    </citation>
    <scope>NUCLEOTIDE SEQUENCE</scope>
    <source>
        <strain evidence="3">EPUS1.4</strain>
        <tissue evidence="3">Thallus</tissue>
    </source>
</reference>
<evidence type="ECO:0000256" key="2">
    <source>
        <dbReference type="SAM" id="MobiDB-lite"/>
    </source>
</evidence>
<dbReference type="OrthoDB" id="10371128at2759"/>
<dbReference type="Proteomes" id="UP000606974">
    <property type="component" value="Unassembled WGS sequence"/>
</dbReference>